<dbReference type="EMBL" id="CP058952">
    <property type="protein sequence ID" value="QLI80476.1"/>
    <property type="molecule type" value="Genomic_DNA"/>
</dbReference>
<dbReference type="AlphaFoldDB" id="A0A7D5V816"/>
<dbReference type="Pfam" id="PF03968">
    <property type="entry name" value="LptD_N"/>
    <property type="match status" value="1"/>
</dbReference>
<dbReference type="Proteomes" id="UP000510822">
    <property type="component" value="Chromosome"/>
</dbReference>
<dbReference type="Gene3D" id="2.60.450.10">
    <property type="entry name" value="Lipopolysaccharide (LPS) transport protein A like domain"/>
    <property type="match status" value="1"/>
</dbReference>
<dbReference type="GO" id="GO:0009279">
    <property type="term" value="C:cell outer membrane"/>
    <property type="evidence" value="ECO:0007669"/>
    <property type="project" value="TreeGrafter"/>
</dbReference>
<dbReference type="GO" id="GO:0017089">
    <property type="term" value="F:glycolipid transfer activity"/>
    <property type="evidence" value="ECO:0007669"/>
    <property type="project" value="TreeGrafter"/>
</dbReference>
<keyword evidence="2 4" id="KW-0732">Signal</keyword>
<evidence type="ECO:0000313" key="7">
    <source>
        <dbReference type="Proteomes" id="UP000510822"/>
    </source>
</evidence>
<evidence type="ECO:0000256" key="3">
    <source>
        <dbReference type="ARBA" id="ARBA00022764"/>
    </source>
</evidence>
<protein>
    <recommendedName>
        <fullName evidence="4">Lipopolysaccharide export system protein LptA</fullName>
    </recommendedName>
</protein>
<feature type="chain" id="PRO_5029058526" description="Lipopolysaccharide export system protein LptA" evidence="4">
    <location>
        <begin position="21"/>
        <end position="171"/>
    </location>
</feature>
<comment type="similarity">
    <text evidence="4">Belongs to the LptA family.</text>
</comment>
<dbReference type="KEGG" id="cfon:HZU75_02375"/>
<keyword evidence="3 4" id="KW-0574">Periplasm</keyword>
<evidence type="ECO:0000256" key="2">
    <source>
        <dbReference type="ARBA" id="ARBA00022729"/>
    </source>
</evidence>
<keyword evidence="1 4" id="KW-0813">Transport</keyword>
<comment type="function">
    <text evidence="4">Involved in the assembly of lipopolysaccharide (LPS). Required for the translocation of LPS from the inner membrane to the outer membrane.</text>
</comment>
<comment type="subunit">
    <text evidence="4">Component of the lipopolysaccharide transport and assembly complex.</text>
</comment>
<sequence precursor="true">MFRPLVLPLLALLLSNTVSAETADREKPMNIVADNCALDQKTQQSVCTGNVVVTQGTMVVRADKLVTRQDEQGNQFAQGEGRPVRFKQRLDSGEMLDAEALRFDYDGAKGFMVLMEKAWIKRNQDLVVGDKITYDMNTEYYQAQSKSGGRVNITLTPKKKASETASKPVSK</sequence>
<keyword evidence="7" id="KW-1185">Reference proteome</keyword>
<evidence type="ECO:0000256" key="4">
    <source>
        <dbReference type="HAMAP-Rule" id="MF_01914"/>
    </source>
</evidence>
<organism evidence="6 7">
    <name type="scientific">Chitinibacter fontanus</name>
    <dbReference type="NCBI Taxonomy" id="1737446"/>
    <lineage>
        <taxon>Bacteria</taxon>
        <taxon>Pseudomonadati</taxon>
        <taxon>Pseudomonadota</taxon>
        <taxon>Betaproteobacteria</taxon>
        <taxon>Neisseriales</taxon>
        <taxon>Chitinibacteraceae</taxon>
        <taxon>Chitinibacter</taxon>
    </lineage>
</organism>
<dbReference type="InterPro" id="IPR014340">
    <property type="entry name" value="LptA"/>
</dbReference>
<evidence type="ECO:0000259" key="5">
    <source>
        <dbReference type="Pfam" id="PF03968"/>
    </source>
</evidence>
<dbReference type="GO" id="GO:0001530">
    <property type="term" value="F:lipopolysaccharide binding"/>
    <property type="evidence" value="ECO:0007669"/>
    <property type="project" value="InterPro"/>
</dbReference>
<dbReference type="NCBIfam" id="TIGR03002">
    <property type="entry name" value="outer_YhbN_LptA"/>
    <property type="match status" value="1"/>
</dbReference>
<feature type="domain" description="Organic solvent tolerance-like N-terminal" evidence="5">
    <location>
        <begin position="30"/>
        <end position="139"/>
    </location>
</feature>
<dbReference type="GO" id="GO:0043165">
    <property type="term" value="P:Gram-negative-bacterium-type cell outer membrane assembly"/>
    <property type="evidence" value="ECO:0007669"/>
    <property type="project" value="UniProtKB-UniRule"/>
</dbReference>
<dbReference type="PANTHER" id="PTHR36504:SF1">
    <property type="entry name" value="LIPOPOLYSACCHARIDE EXPORT SYSTEM PROTEIN LPTA"/>
    <property type="match status" value="1"/>
</dbReference>
<dbReference type="GO" id="GO:0030288">
    <property type="term" value="C:outer membrane-bounded periplasmic space"/>
    <property type="evidence" value="ECO:0007669"/>
    <property type="project" value="TreeGrafter"/>
</dbReference>
<evidence type="ECO:0000256" key="1">
    <source>
        <dbReference type="ARBA" id="ARBA00022448"/>
    </source>
</evidence>
<feature type="signal peptide" evidence="4">
    <location>
        <begin position="1"/>
        <end position="20"/>
    </location>
</feature>
<dbReference type="InterPro" id="IPR052037">
    <property type="entry name" value="LPS_export_LptA"/>
</dbReference>
<proteinExistence type="inferred from homology"/>
<dbReference type="GO" id="GO:0015920">
    <property type="term" value="P:lipopolysaccharide transport"/>
    <property type="evidence" value="ECO:0007669"/>
    <property type="project" value="UniProtKB-UniRule"/>
</dbReference>
<reference evidence="6 7" key="1">
    <citation type="journal article" date="2016" name="Int. J. Syst. Evol. Microbiol.">
        <title>Chitinibacter fontanus sp. nov., isolated from a spring.</title>
        <authorList>
            <person name="Sheu S.Y."/>
            <person name="Li Y.S."/>
            <person name="Young C.C."/>
            <person name="Chen W.M."/>
        </authorList>
    </citation>
    <scope>NUCLEOTIDE SEQUENCE [LARGE SCALE GENOMIC DNA]</scope>
    <source>
        <strain evidence="6 7">STM-7</strain>
    </source>
</reference>
<dbReference type="RefSeq" id="WP_180307616.1">
    <property type="nucleotide sequence ID" value="NZ_CP058952.1"/>
</dbReference>
<comment type="subcellular location">
    <subcellularLocation>
        <location evidence="4">Periplasm</location>
    </subcellularLocation>
</comment>
<accession>A0A7D5V816</accession>
<dbReference type="PANTHER" id="PTHR36504">
    <property type="entry name" value="LIPOPOLYSACCHARIDE EXPORT SYSTEM PROTEIN LPTA"/>
    <property type="match status" value="1"/>
</dbReference>
<evidence type="ECO:0000313" key="6">
    <source>
        <dbReference type="EMBL" id="QLI80476.1"/>
    </source>
</evidence>
<dbReference type="HAMAP" id="MF_01914">
    <property type="entry name" value="LPS_assembly_LptA"/>
    <property type="match status" value="1"/>
</dbReference>
<dbReference type="InterPro" id="IPR005653">
    <property type="entry name" value="OstA-like_N"/>
</dbReference>
<name>A0A7D5V816_9NEIS</name>
<gene>
    <name evidence="4 6" type="primary">lptA</name>
    <name evidence="6" type="ORF">HZU75_02375</name>
</gene>